<accession>A0AAE3YG34</accession>
<evidence type="ECO:0000256" key="1">
    <source>
        <dbReference type="ARBA" id="ARBA00004651"/>
    </source>
</evidence>
<feature type="transmembrane region" description="Helical" evidence="9">
    <location>
        <begin position="170"/>
        <end position="188"/>
    </location>
</feature>
<dbReference type="InterPro" id="IPR004841">
    <property type="entry name" value="AA-permease/SLC12A_dom"/>
</dbReference>
<feature type="transmembrane region" description="Helical" evidence="9">
    <location>
        <begin position="29"/>
        <end position="47"/>
    </location>
</feature>
<dbReference type="GO" id="GO:0055085">
    <property type="term" value="P:transmembrane transport"/>
    <property type="evidence" value="ECO:0007669"/>
    <property type="project" value="InterPro"/>
</dbReference>
<dbReference type="PANTHER" id="PTHR43495">
    <property type="entry name" value="GABA PERMEASE"/>
    <property type="match status" value="1"/>
</dbReference>
<feature type="transmembrane region" description="Helical" evidence="9">
    <location>
        <begin position="382"/>
        <end position="405"/>
    </location>
</feature>
<evidence type="ECO:0000313" key="11">
    <source>
        <dbReference type="EMBL" id="MDR6891530.1"/>
    </source>
</evidence>
<proteinExistence type="inferred from homology"/>
<dbReference type="AlphaFoldDB" id="A0AAE3YG34"/>
<sequence>MSSSMTKAAPPAAASDNEGYSKGLKNRHIQMIGIGGAIGSGLFVGSASRLHQAGPSLIISYAICGIVAMIVVRALGEMVLHRPTPGAFVSYSREFLGEGAGFAAGWFHFLNWAFTIIADCTAIAVFLSFWPGIRDSVPQWGLAAIALAVVLAVNLIGVKLFGEMEFWFSAIKVAAIIIFMLIAIFFIVTQADLSGNGQQATAGFHNITDSGFFPNGVSPMFQLMSGIIFAFAAMELIGVAAGEAENPREIMPKAVRSVLWRILVFYIGTIGLLAILLPTSQYTAGESPFVTVLDRVGFHLGPVHMADIMNVVLISAVASSMNSGLYSTGRVLRTMSLAGAAPKYLAKMSSHHVPYAAILTTAFFGLLGVGINYMWPSEAFEIVLEIATIGIIGVWSLILLAHMGMLRKVKRGEMVRPDFRLRGAPVLNVFALVFLLTVLVLIGIGSDPHSALAVRIGLPVVAVLMVGGWMLVRNRVNGEALDREGMV</sequence>
<keyword evidence="3" id="KW-0813">Transport</keyword>
<evidence type="ECO:0000256" key="6">
    <source>
        <dbReference type="ARBA" id="ARBA00022970"/>
    </source>
</evidence>
<feature type="transmembrane region" description="Helical" evidence="9">
    <location>
        <begin position="353"/>
        <end position="376"/>
    </location>
</feature>
<evidence type="ECO:0000313" key="12">
    <source>
        <dbReference type="Proteomes" id="UP001247307"/>
    </source>
</evidence>
<dbReference type="FunFam" id="1.20.1740.10:FF:000001">
    <property type="entry name" value="Amino acid permease"/>
    <property type="match status" value="1"/>
</dbReference>
<keyword evidence="12" id="KW-1185">Reference proteome</keyword>
<keyword evidence="8 9" id="KW-0472">Membrane</keyword>
<evidence type="ECO:0000256" key="5">
    <source>
        <dbReference type="ARBA" id="ARBA00022692"/>
    </source>
</evidence>
<dbReference type="GO" id="GO:0006865">
    <property type="term" value="P:amino acid transport"/>
    <property type="evidence" value="ECO:0007669"/>
    <property type="project" value="UniProtKB-KW"/>
</dbReference>
<comment type="subcellular location">
    <subcellularLocation>
        <location evidence="1">Cell membrane</location>
        <topology evidence="1">Multi-pass membrane protein</topology>
    </subcellularLocation>
</comment>
<evidence type="ECO:0000256" key="9">
    <source>
        <dbReference type="SAM" id="Phobius"/>
    </source>
</evidence>
<comment type="caution">
    <text evidence="11">The sequence shown here is derived from an EMBL/GenBank/DDBJ whole genome shotgun (WGS) entry which is preliminary data.</text>
</comment>
<keyword evidence="6" id="KW-0029">Amino-acid transport</keyword>
<dbReference type="InterPro" id="IPR004840">
    <property type="entry name" value="Amino_acid_permease_CS"/>
</dbReference>
<keyword evidence="7 9" id="KW-1133">Transmembrane helix</keyword>
<feature type="transmembrane region" description="Helical" evidence="9">
    <location>
        <begin position="452"/>
        <end position="472"/>
    </location>
</feature>
<reference evidence="11" key="1">
    <citation type="submission" date="2023-07" db="EMBL/GenBank/DDBJ databases">
        <title>Sequencing the genomes of 1000 actinobacteria strains.</title>
        <authorList>
            <person name="Klenk H.-P."/>
        </authorList>
    </citation>
    <scope>NUCLEOTIDE SEQUENCE</scope>
    <source>
        <strain evidence="11">DSM 13988</strain>
    </source>
</reference>
<dbReference type="PIRSF" id="PIRSF006060">
    <property type="entry name" value="AA_transporter"/>
    <property type="match status" value="1"/>
</dbReference>
<evidence type="ECO:0000256" key="4">
    <source>
        <dbReference type="ARBA" id="ARBA00022475"/>
    </source>
</evidence>
<feature type="transmembrane region" description="Helical" evidence="9">
    <location>
        <begin position="258"/>
        <end position="277"/>
    </location>
</feature>
<evidence type="ECO:0000256" key="8">
    <source>
        <dbReference type="ARBA" id="ARBA00023136"/>
    </source>
</evidence>
<dbReference type="PROSITE" id="PS00218">
    <property type="entry name" value="AMINO_ACID_PERMEASE_1"/>
    <property type="match status" value="1"/>
</dbReference>
<organism evidence="11 12">
    <name type="scientific">Falsarthrobacter nasiphocae</name>
    <dbReference type="NCBI Taxonomy" id="189863"/>
    <lineage>
        <taxon>Bacteria</taxon>
        <taxon>Bacillati</taxon>
        <taxon>Actinomycetota</taxon>
        <taxon>Actinomycetes</taxon>
        <taxon>Micrococcales</taxon>
        <taxon>Micrococcaceae</taxon>
        <taxon>Falsarthrobacter</taxon>
    </lineage>
</organism>
<feature type="domain" description="Amino acid permease/ SLC12A" evidence="10">
    <location>
        <begin position="28"/>
        <end position="476"/>
    </location>
</feature>
<evidence type="ECO:0000256" key="3">
    <source>
        <dbReference type="ARBA" id="ARBA00022448"/>
    </source>
</evidence>
<keyword evidence="4" id="KW-1003">Cell membrane</keyword>
<feature type="transmembrane region" description="Helical" evidence="9">
    <location>
        <begin position="139"/>
        <end position="158"/>
    </location>
</feature>
<evidence type="ECO:0000256" key="7">
    <source>
        <dbReference type="ARBA" id="ARBA00022989"/>
    </source>
</evidence>
<feature type="transmembrane region" description="Helical" evidence="9">
    <location>
        <begin position="53"/>
        <end position="72"/>
    </location>
</feature>
<feature type="transmembrane region" description="Helical" evidence="9">
    <location>
        <begin position="109"/>
        <end position="133"/>
    </location>
</feature>
<dbReference type="GO" id="GO:0005886">
    <property type="term" value="C:plasma membrane"/>
    <property type="evidence" value="ECO:0007669"/>
    <property type="project" value="UniProtKB-SubCell"/>
</dbReference>
<dbReference type="Gene3D" id="1.20.1740.10">
    <property type="entry name" value="Amino acid/polyamine transporter I"/>
    <property type="match status" value="1"/>
</dbReference>
<keyword evidence="5 9" id="KW-0812">Transmembrane</keyword>
<dbReference type="Pfam" id="PF00324">
    <property type="entry name" value="AA_permease"/>
    <property type="match status" value="1"/>
</dbReference>
<gene>
    <name evidence="11" type="ORF">J2S35_000470</name>
</gene>
<name>A0AAE3YG34_9MICC</name>
<feature type="transmembrane region" description="Helical" evidence="9">
    <location>
        <begin position="220"/>
        <end position="237"/>
    </location>
</feature>
<dbReference type="PANTHER" id="PTHR43495:SF1">
    <property type="entry name" value="L-ASPARAGINE PERMEASE"/>
    <property type="match status" value="1"/>
</dbReference>
<dbReference type="EMBL" id="JAVDUI010000001">
    <property type="protein sequence ID" value="MDR6891530.1"/>
    <property type="molecule type" value="Genomic_DNA"/>
</dbReference>
<evidence type="ECO:0000256" key="2">
    <source>
        <dbReference type="ARBA" id="ARBA00008583"/>
    </source>
</evidence>
<feature type="transmembrane region" description="Helical" evidence="9">
    <location>
        <begin position="308"/>
        <end position="332"/>
    </location>
</feature>
<dbReference type="RefSeq" id="WP_309849419.1">
    <property type="nucleotide sequence ID" value="NZ_BAAAIU010000022.1"/>
</dbReference>
<evidence type="ECO:0000259" key="10">
    <source>
        <dbReference type="Pfam" id="PF00324"/>
    </source>
</evidence>
<comment type="similarity">
    <text evidence="2">Belongs to the amino acid-polyamine-organocation (APC) superfamily. Amino acid transporter (AAT) (TC 2.A.3.1) family.</text>
</comment>
<protein>
    <submittedName>
        <fullName evidence="11">L-asparagine permease</fullName>
    </submittedName>
</protein>
<dbReference type="Proteomes" id="UP001247307">
    <property type="component" value="Unassembled WGS sequence"/>
</dbReference>
<feature type="transmembrane region" description="Helical" evidence="9">
    <location>
        <begin position="426"/>
        <end position="446"/>
    </location>
</feature>